<sequence>MVHNGPSSWRMDSVYDTMDKFRQHTAHLKQQIEEMSGMLAKNTFIRLDWTTHIKDDLELLI</sequence>
<reference evidence="1" key="2">
    <citation type="submission" date="2022-06" db="UniProtKB">
        <authorList>
            <consortium name="EnsemblMetazoa"/>
        </authorList>
    </citation>
    <scope>IDENTIFICATION</scope>
    <source>
        <strain evidence="1">PS312</strain>
    </source>
</reference>
<name>A0A2A6CYP9_PRIPA</name>
<gene>
    <name evidence="1" type="primary">WBGene00282608</name>
</gene>
<proteinExistence type="predicted"/>
<organism evidence="1 2">
    <name type="scientific">Pristionchus pacificus</name>
    <name type="common">Parasitic nematode worm</name>
    <dbReference type="NCBI Taxonomy" id="54126"/>
    <lineage>
        <taxon>Eukaryota</taxon>
        <taxon>Metazoa</taxon>
        <taxon>Ecdysozoa</taxon>
        <taxon>Nematoda</taxon>
        <taxon>Chromadorea</taxon>
        <taxon>Rhabditida</taxon>
        <taxon>Rhabditina</taxon>
        <taxon>Diplogasteromorpha</taxon>
        <taxon>Diplogasteroidea</taxon>
        <taxon>Neodiplogasteridae</taxon>
        <taxon>Pristionchus</taxon>
    </lineage>
</organism>
<accession>A0A2A6CYP9</accession>
<evidence type="ECO:0000313" key="2">
    <source>
        <dbReference type="Proteomes" id="UP000005239"/>
    </source>
</evidence>
<dbReference type="EnsemblMetazoa" id="PPA44239.1">
    <property type="protein sequence ID" value="PPA44239.1"/>
    <property type="gene ID" value="WBGene00282608"/>
</dbReference>
<protein>
    <submittedName>
        <fullName evidence="1">Uncharacterized protein</fullName>
    </submittedName>
</protein>
<evidence type="ECO:0000313" key="1">
    <source>
        <dbReference type="EnsemblMetazoa" id="PPA44239.1"/>
    </source>
</evidence>
<reference evidence="2" key="1">
    <citation type="journal article" date="2008" name="Nat. Genet.">
        <title>The Pristionchus pacificus genome provides a unique perspective on nematode lifestyle and parasitism.</title>
        <authorList>
            <person name="Dieterich C."/>
            <person name="Clifton S.W."/>
            <person name="Schuster L.N."/>
            <person name="Chinwalla A."/>
            <person name="Delehaunty K."/>
            <person name="Dinkelacker I."/>
            <person name="Fulton L."/>
            <person name="Fulton R."/>
            <person name="Godfrey J."/>
            <person name="Minx P."/>
            <person name="Mitreva M."/>
            <person name="Roeseler W."/>
            <person name="Tian H."/>
            <person name="Witte H."/>
            <person name="Yang S.P."/>
            <person name="Wilson R.K."/>
            <person name="Sommer R.J."/>
        </authorList>
    </citation>
    <scope>NUCLEOTIDE SEQUENCE [LARGE SCALE GENOMIC DNA]</scope>
    <source>
        <strain evidence="2">PS312</strain>
    </source>
</reference>
<keyword evidence="2" id="KW-1185">Reference proteome</keyword>
<dbReference type="AlphaFoldDB" id="A0A2A6CYP9"/>
<dbReference type="Proteomes" id="UP000005239">
    <property type="component" value="Unassembled WGS sequence"/>
</dbReference>
<accession>A0A8R1Z958</accession>